<dbReference type="SMART" id="SM00533">
    <property type="entry name" value="MUTSd"/>
    <property type="match status" value="1"/>
</dbReference>
<keyword evidence="2" id="KW-0547">Nucleotide-binding</keyword>
<accession>A0A9N9WZT2</accession>
<proteinExistence type="inferred from homology"/>
<dbReference type="SMART" id="SM00534">
    <property type="entry name" value="MUTSac"/>
    <property type="match status" value="1"/>
</dbReference>
<protein>
    <recommendedName>
        <fullName evidence="7">DNA mismatch repair proteins mutS family domain-containing protein</fullName>
    </recommendedName>
</protein>
<feature type="compositionally biased region" description="Polar residues" evidence="6">
    <location>
        <begin position="1457"/>
        <end position="1466"/>
    </location>
</feature>
<dbReference type="InterPro" id="IPR036187">
    <property type="entry name" value="DNA_mismatch_repair_MutS_sf"/>
</dbReference>
<evidence type="ECO:0000256" key="3">
    <source>
        <dbReference type="ARBA" id="ARBA00022840"/>
    </source>
</evidence>
<dbReference type="GO" id="GO:0030983">
    <property type="term" value="F:mismatched DNA binding"/>
    <property type="evidence" value="ECO:0007669"/>
    <property type="project" value="InterPro"/>
</dbReference>
<keyword evidence="3" id="KW-0067">ATP-binding</keyword>
<evidence type="ECO:0000256" key="1">
    <source>
        <dbReference type="ARBA" id="ARBA00006271"/>
    </source>
</evidence>
<dbReference type="InterPro" id="IPR036678">
    <property type="entry name" value="MutS_con_dom_sf"/>
</dbReference>
<dbReference type="InterPro" id="IPR007696">
    <property type="entry name" value="DNA_mismatch_repair_MutS_core"/>
</dbReference>
<feature type="domain" description="DNA mismatch repair proteins mutS family" evidence="7">
    <location>
        <begin position="681"/>
        <end position="697"/>
    </location>
</feature>
<comment type="similarity">
    <text evidence="1">Belongs to the DNA mismatch repair MutS family.</text>
</comment>
<dbReference type="Gene3D" id="3.30.420.110">
    <property type="entry name" value="MutS, connector domain"/>
    <property type="match status" value="1"/>
</dbReference>
<dbReference type="Proteomes" id="UP001153737">
    <property type="component" value="Chromosome 1"/>
</dbReference>
<dbReference type="Pfam" id="PF05190">
    <property type="entry name" value="MutS_IV"/>
    <property type="match status" value="1"/>
</dbReference>
<dbReference type="PANTHER" id="PTHR11361:SF21">
    <property type="entry name" value="MUTS PROTEIN HOMOLOG 4"/>
    <property type="match status" value="1"/>
</dbReference>
<evidence type="ECO:0000313" key="9">
    <source>
        <dbReference type="Proteomes" id="UP001153737"/>
    </source>
</evidence>
<dbReference type="SUPFAM" id="SSF48334">
    <property type="entry name" value="DNA repair protein MutS, domain III"/>
    <property type="match status" value="1"/>
</dbReference>
<dbReference type="FunFam" id="3.30.420.110:FF:000003">
    <property type="entry name" value="mutS protein homolog 4"/>
    <property type="match status" value="1"/>
</dbReference>
<dbReference type="EMBL" id="OU896707">
    <property type="protein sequence ID" value="CAG9812751.1"/>
    <property type="molecule type" value="Genomic_DNA"/>
</dbReference>
<dbReference type="Pfam" id="PF00488">
    <property type="entry name" value="MutS_V"/>
    <property type="match status" value="1"/>
</dbReference>
<reference evidence="8" key="1">
    <citation type="submission" date="2022-01" db="EMBL/GenBank/DDBJ databases">
        <authorList>
            <person name="King R."/>
        </authorList>
    </citation>
    <scope>NUCLEOTIDE SEQUENCE</scope>
</reference>
<evidence type="ECO:0000259" key="7">
    <source>
        <dbReference type="PROSITE" id="PS00486"/>
    </source>
</evidence>
<organism evidence="8 9">
    <name type="scientific">Phaedon cochleariae</name>
    <name type="common">Mustard beetle</name>
    <dbReference type="NCBI Taxonomy" id="80249"/>
    <lineage>
        <taxon>Eukaryota</taxon>
        <taxon>Metazoa</taxon>
        <taxon>Ecdysozoa</taxon>
        <taxon>Arthropoda</taxon>
        <taxon>Hexapoda</taxon>
        <taxon>Insecta</taxon>
        <taxon>Pterygota</taxon>
        <taxon>Neoptera</taxon>
        <taxon>Endopterygota</taxon>
        <taxon>Coleoptera</taxon>
        <taxon>Polyphaga</taxon>
        <taxon>Cucujiformia</taxon>
        <taxon>Chrysomeloidea</taxon>
        <taxon>Chrysomelidae</taxon>
        <taxon>Chrysomelinae</taxon>
        <taxon>Chrysomelini</taxon>
        <taxon>Phaedon</taxon>
    </lineage>
</organism>
<dbReference type="Pfam" id="PF05192">
    <property type="entry name" value="MutS_III"/>
    <property type="match status" value="1"/>
</dbReference>
<feature type="compositionally biased region" description="Low complexity" evidence="6">
    <location>
        <begin position="1681"/>
        <end position="1693"/>
    </location>
</feature>
<dbReference type="GO" id="GO:0005524">
    <property type="term" value="F:ATP binding"/>
    <property type="evidence" value="ECO:0007669"/>
    <property type="project" value="UniProtKB-KW"/>
</dbReference>
<dbReference type="GO" id="GO:0007131">
    <property type="term" value="P:reciprocal meiotic recombination"/>
    <property type="evidence" value="ECO:0007669"/>
    <property type="project" value="TreeGrafter"/>
</dbReference>
<dbReference type="OrthoDB" id="10252754at2759"/>
<dbReference type="PROSITE" id="PS00486">
    <property type="entry name" value="DNA_MISMATCH_REPAIR_2"/>
    <property type="match status" value="1"/>
</dbReference>
<keyword evidence="4" id="KW-0238">DNA-binding</keyword>
<feature type="region of interest" description="Disordered" evidence="6">
    <location>
        <begin position="1670"/>
        <end position="1711"/>
    </location>
</feature>
<dbReference type="Pfam" id="PF05188">
    <property type="entry name" value="MutS_II"/>
    <property type="match status" value="1"/>
</dbReference>
<reference evidence="8" key="2">
    <citation type="submission" date="2022-10" db="EMBL/GenBank/DDBJ databases">
        <authorList>
            <consortium name="ENA_rothamsted_submissions"/>
            <consortium name="culmorum"/>
            <person name="King R."/>
        </authorList>
    </citation>
    <scope>NUCLEOTIDE SEQUENCE</scope>
</reference>
<dbReference type="Gene3D" id="3.40.50.300">
    <property type="entry name" value="P-loop containing nucleotide triphosphate hydrolases"/>
    <property type="match status" value="1"/>
</dbReference>
<keyword evidence="5" id="KW-0469">Meiosis</keyword>
<evidence type="ECO:0000313" key="8">
    <source>
        <dbReference type="EMBL" id="CAG9812751.1"/>
    </source>
</evidence>
<dbReference type="InterPro" id="IPR007861">
    <property type="entry name" value="DNA_mismatch_repair_MutS_clamp"/>
</dbReference>
<sequence>MNLNEAVMKRGKGRGNRCILTKFKPDRKKISEIVSKKFSPTSAASDINWGKNHISITNSSSSKKSAGSHKYKNEDFGSRIIVALTEGRGEARCEIGIAAISVSMPFLILCQISDSQNYINTLTKINILNPSEILVPNTFVEHFSGNRLINKVKERFPNLKYVGVPRSTYNKLNGFEMLNNLCIPSLNGILLVLQHRYYALAAASALITYIQDHVFIYYAPGTIKVDYQESEGYAVIDVSTADYLELVSSTRPAQGNKYASLFGVLNHCQTKIGARMLRSIILQPPFKAEYIENRLRCVDELIENKDMLTCIQVLLIKMSNIDSLLSLGTMISNDPLKSSISHLNYILRLNSILDIITPLKENLESFTQPFFLQISKTLANQSFSDIKNMLRQTIQEDAQPARGNGAMLQRCFVIKPGINGLLDLVRKTYTERLNDLKEYVKSLAEKYDLSLTLGNNQTKGYHIVLSLSKTQKKTFKKSDLPDEFIEVHCSTGCRTMKTPELVNLSTRLDDIMTDILKISNVMIHGIIVHLKKHIHLFYILCEEIAQLDVIQSLASTSLMNDYVRPTFSEFTEISHARHPLLDILLINKPVSNHVTCSDDFNVNIITGPNGSGKSVFIRQVLLLQVMAQVGCYVPAQSATFKPMDRMFARIYLEDNMEFGASSFILEMKEMNYIMTSLTKNSLVIIDELGRSTALEEGTALAIAILEKLANSSAYIYIATHFTLLTRLYDMYPYVKIWQLETIPKDQHSVRSQLDYKYNVLPGVTSIKHYGVTLVRDIWPNDILEYVDCLMRKISKEHDRNVLVIDEKSRLKYSVEAMFRKLKLKNELTISKINEIITQYQVELKQLGYVLNINSLESNPRENLPLVDDNSVNNLETYPNPALDRFLDDSNSFCHNQNNSYQYMSHCGNKNVRQNFIESDVFKKPAPPKNTIKSIHSQVESIHNGNYEELLSPSFQLTPSVVLSNDMDDHQFSMSFCNDLSKTSTPVNFFDNICHYSSSSNASQEPSFSVQNDAIDVYNDSRHHNVENFQADLHSENVSSNYLYEIDNLREEDEVSVDDYIHRNHYEHYISPTVKIIQGLDNKSSSWEDQSENEFSNPNCISESKINIISDIKILSGHETVESKEPQNNYEDNDVSKVLSHSELDKSYSVITGASKDPNVSLEKSFQTLPRKIVRSPVERIISQTHSGTPKVENMNTSLEKSAQTASEQIVRSPIDKITSQTYSCNENDHEGADNIKHGISEIGDESQKHMALSPSFVGYEGIAVNRENVLNISDASTWKINAPPDSENLPNSLDSTLSLDNGHMVLPANKEYDNQKCILRSGRIRANDSIRSSTSIIMNDNPNCTDFEKGKTIRRGYNTERDSNVSYSSLNDTNDSCAHESYHVKGLVPSHEFNVSETSVFRSPLNSINKMNEENKIKNFTFKKKKQFVSTAIFNNYLYPSSQHSSQSNHDMKEHSNNSQLMSDSNSSKMMTMDENVTYSNVFNDLIQYEPNRPQNYSLGEFRENSGGSAKTRNVLNTTKMDEDDNKNTTYSSTSKDLQYMPIIPKNGSTITETNAVDIRNGDETTSMSVASKMRKLGEDVTYSSSSNYLDKISSAEKSRSLDNENSQIYERNKLETSVSYASELRTLDEGVTYSSAFAEKSSSVDNKDDQILKSSIDNATALNVDENNTDISASDDQSNNKHSSSLTSLSSASKKRNLDNVSSSAITKSAASTEHIKVSNNIEDKSSRNCTRLELGMAKHTKLARKRFIPPRTLSAKEITTELEEQGRKILESSQNSSNMKYWKHIVNRPTVKQIRNSTQLALVRKTNDGVEIFPTNHNTKKPRKKTPMKRHFSNENFDMSIFSDKNAKTFEEYLNSGERDYNTFRSRINQCVEENSSSNFNQFGYSLNLVRDPNEDNFVLSGSTATPFYSSQSSAISFSRPQSYPDQNTSFNIATFNATIQNNKVASNTEQIDFTSLTPNGFYKQNKEHINTIMNKYLQNQSISSQCENNVTLNSRDRRNIFENTNLNIEDLSI</sequence>
<name>A0A9N9WZT2_PHACE</name>
<gene>
    <name evidence="8" type="ORF">PHAECO_LOCUS1161</name>
</gene>
<dbReference type="GO" id="GO:0005634">
    <property type="term" value="C:nucleus"/>
    <property type="evidence" value="ECO:0007669"/>
    <property type="project" value="TreeGrafter"/>
</dbReference>
<evidence type="ECO:0000256" key="4">
    <source>
        <dbReference type="ARBA" id="ARBA00023125"/>
    </source>
</evidence>
<dbReference type="Gene3D" id="1.10.1420.10">
    <property type="match status" value="2"/>
</dbReference>
<dbReference type="InterPro" id="IPR007860">
    <property type="entry name" value="DNA_mmatch_repair_MutS_con_dom"/>
</dbReference>
<dbReference type="GO" id="GO:0140664">
    <property type="term" value="F:ATP-dependent DNA damage sensor activity"/>
    <property type="evidence" value="ECO:0007669"/>
    <property type="project" value="InterPro"/>
</dbReference>
<dbReference type="GO" id="GO:0006298">
    <property type="term" value="P:mismatch repair"/>
    <property type="evidence" value="ECO:0007669"/>
    <property type="project" value="InterPro"/>
</dbReference>
<dbReference type="PANTHER" id="PTHR11361">
    <property type="entry name" value="DNA MISMATCH REPAIR PROTEIN MUTS FAMILY MEMBER"/>
    <property type="match status" value="1"/>
</dbReference>
<feature type="region of interest" description="Disordered" evidence="6">
    <location>
        <begin position="1442"/>
        <end position="1466"/>
    </location>
</feature>
<dbReference type="InterPro" id="IPR045076">
    <property type="entry name" value="MutS"/>
</dbReference>
<evidence type="ECO:0000256" key="5">
    <source>
        <dbReference type="ARBA" id="ARBA00023254"/>
    </source>
</evidence>
<dbReference type="InterPro" id="IPR000432">
    <property type="entry name" value="DNA_mismatch_repair_MutS_C"/>
</dbReference>
<evidence type="ECO:0000256" key="2">
    <source>
        <dbReference type="ARBA" id="ARBA00022741"/>
    </source>
</evidence>
<evidence type="ECO:0000256" key="6">
    <source>
        <dbReference type="SAM" id="MobiDB-lite"/>
    </source>
</evidence>
<keyword evidence="9" id="KW-1185">Reference proteome</keyword>
<dbReference type="SUPFAM" id="SSF52540">
    <property type="entry name" value="P-loop containing nucleoside triphosphate hydrolases"/>
    <property type="match status" value="1"/>
</dbReference>
<dbReference type="InterPro" id="IPR027417">
    <property type="entry name" value="P-loop_NTPase"/>
</dbReference>